<dbReference type="CDD" id="cd13530">
    <property type="entry name" value="PBP2_peptides_like"/>
    <property type="match status" value="1"/>
</dbReference>
<dbReference type="PANTHER" id="PTHR35936:SF17">
    <property type="entry name" value="ARGININE-BINDING EXTRACELLULAR PROTEIN ARTP"/>
    <property type="match status" value="1"/>
</dbReference>
<dbReference type="SUPFAM" id="SSF53850">
    <property type="entry name" value="Periplasmic binding protein-like II"/>
    <property type="match status" value="1"/>
</dbReference>
<name>A0A1N7Q3T0_9PROT</name>
<dbReference type="PANTHER" id="PTHR35936">
    <property type="entry name" value="MEMBRANE-BOUND LYTIC MUREIN TRANSGLYCOSYLASE F"/>
    <property type="match status" value="1"/>
</dbReference>
<dbReference type="Gene3D" id="3.40.190.10">
    <property type="entry name" value="Periplasmic binding protein-like II"/>
    <property type="match status" value="2"/>
</dbReference>
<gene>
    <name evidence="3" type="ORF">SAMN05421779_11028</name>
</gene>
<dbReference type="InterPro" id="IPR001638">
    <property type="entry name" value="Solute-binding_3/MltF_N"/>
</dbReference>
<proteinExistence type="predicted"/>
<dbReference type="RefSeq" id="WP_076401983.1">
    <property type="nucleotide sequence ID" value="NZ_FTOA01000010.1"/>
</dbReference>
<keyword evidence="1" id="KW-0732">Signal</keyword>
<reference evidence="3 4" key="1">
    <citation type="submission" date="2017-01" db="EMBL/GenBank/DDBJ databases">
        <authorList>
            <person name="Mah S.A."/>
            <person name="Swanson W.J."/>
            <person name="Moy G.W."/>
            <person name="Vacquier V.D."/>
        </authorList>
    </citation>
    <scope>NUCLEOTIDE SEQUENCE [LARGE SCALE GENOMIC DNA]</scope>
    <source>
        <strain evidence="3 4">DSM 11589</strain>
    </source>
</reference>
<keyword evidence="4" id="KW-1185">Reference proteome</keyword>
<organism evidence="3 4">
    <name type="scientific">Insolitispirillum peregrinum</name>
    <dbReference type="NCBI Taxonomy" id="80876"/>
    <lineage>
        <taxon>Bacteria</taxon>
        <taxon>Pseudomonadati</taxon>
        <taxon>Pseudomonadota</taxon>
        <taxon>Alphaproteobacteria</taxon>
        <taxon>Rhodospirillales</taxon>
        <taxon>Novispirillaceae</taxon>
        <taxon>Insolitispirillum</taxon>
    </lineage>
</organism>
<dbReference type="EMBL" id="FTOA01000010">
    <property type="protein sequence ID" value="SIT17508.1"/>
    <property type="molecule type" value="Genomic_DNA"/>
</dbReference>
<accession>A0A1N7Q3T0</accession>
<evidence type="ECO:0000259" key="2">
    <source>
        <dbReference type="SMART" id="SM00062"/>
    </source>
</evidence>
<dbReference type="Proteomes" id="UP000185678">
    <property type="component" value="Unassembled WGS sequence"/>
</dbReference>
<dbReference type="AlphaFoldDB" id="A0A1N7Q3T0"/>
<evidence type="ECO:0000313" key="4">
    <source>
        <dbReference type="Proteomes" id="UP000185678"/>
    </source>
</evidence>
<protein>
    <submittedName>
        <fullName evidence="3">Amino acid ABC transporter substrate-binding protein, PAAT family</fullName>
    </submittedName>
</protein>
<dbReference type="STRING" id="80876.SAMN05421779_11028"/>
<evidence type="ECO:0000313" key="3">
    <source>
        <dbReference type="EMBL" id="SIT17508.1"/>
    </source>
</evidence>
<evidence type="ECO:0000256" key="1">
    <source>
        <dbReference type="ARBA" id="ARBA00022729"/>
    </source>
</evidence>
<dbReference type="Pfam" id="PF00497">
    <property type="entry name" value="SBP_bac_3"/>
    <property type="match status" value="1"/>
</dbReference>
<feature type="domain" description="Solute-binding protein family 3/N-terminal" evidence="2">
    <location>
        <begin position="42"/>
        <end position="271"/>
    </location>
</feature>
<sequence>MGIALLFVQVFLAAVLLGASPVRADGEMPLALDIQRVKERGTLLVSMYQRDNPPFYSMDARGQMSGFDVEIVRSFARRLGVRPVFIRTGATFDAVVDMVARGEADIAISKISRTFPRAMRVAYTKPYLKLRQALLVNRLQLAQISNGGEPEQAIRNLNGRVGVLAGSSYEQFAHQKFPHAEIVGYPDWPSLVQAVTKGDVTAAFRDEVEIKKIIKAQPEILFMLRTVVLTDTVDPIAIAVNPDDTTLLTLLNLHLDDLAITLSVDQILDGRLPLMDGAF</sequence>
<dbReference type="SMART" id="SM00062">
    <property type="entry name" value="PBPb"/>
    <property type="match status" value="1"/>
</dbReference>